<sequence>MSETLRIEQLSKHFGPVPANDGIDLDIRAGELHCLFGENGAGKSTLSACLYGTLVPDGGRIFVRGSEVRFRTPADAIACGIGMVHQHFVLVEAMTVLENIIVGTHKSGWKLNLSAARQKLASLSDKFGLSIDPDSFVRDLSVGQQQWVEILKALYLDAEILILDEPTAVLTPQESMRLFSVIRKMQARGISVIIITHKMAEVMQADRVTVLRRGRKVATVETGAVTAEMLTELMIGSATLLPAIDGLRKPGRVVVQAANLRAKGARGEVLLDNVSLTVRTGEILGIAGVAGNGQKPLLELLSGIRLPDQGSILVGNIQLEGQGPAAYMAAGVGIIPEDRFLEGLIGTFSIAENVILGSQRDPSIRAGMFIDAEKVRQRAERAKTDFGIAVPHIDTPVASLSGGNAQKVILARELAQATVLLLANQPTRGLDVGVVATVHARLRQKRQDGCAIVLASEDLDDLFALSDRLAVMCGGRIVEIVDPATATIEQVGALMAGQRSAA</sequence>
<comment type="similarity">
    <text evidence="1">Belongs to the ABC transporter superfamily.</text>
</comment>
<accession>A0A1S7S9Z6</accession>
<dbReference type="InterPro" id="IPR003593">
    <property type="entry name" value="AAA+_ATPase"/>
</dbReference>
<keyword evidence="3" id="KW-0762">Sugar transport</keyword>
<name>A0A1S7S9Z6_AGRTU</name>
<evidence type="ECO:0000313" key="10">
    <source>
        <dbReference type="Proteomes" id="UP000191897"/>
    </source>
</evidence>
<keyword evidence="5" id="KW-0547">Nucleotide-binding</keyword>
<dbReference type="GO" id="GO:0005524">
    <property type="term" value="F:ATP binding"/>
    <property type="evidence" value="ECO:0007669"/>
    <property type="project" value="UniProtKB-KW"/>
</dbReference>
<proteinExistence type="inferred from homology"/>
<evidence type="ECO:0000256" key="5">
    <source>
        <dbReference type="ARBA" id="ARBA00022741"/>
    </source>
</evidence>
<keyword evidence="4" id="KW-0677">Repeat</keyword>
<dbReference type="InterPro" id="IPR050107">
    <property type="entry name" value="ABC_carbohydrate_import_ATPase"/>
</dbReference>
<dbReference type="SUPFAM" id="SSF52540">
    <property type="entry name" value="P-loop containing nucleoside triphosphate hydrolases"/>
    <property type="match status" value="2"/>
</dbReference>
<protein>
    <submittedName>
        <fullName evidence="9">Uncharacterized ABC transporter ATP-binding protein YufO</fullName>
    </submittedName>
</protein>
<keyword evidence="7" id="KW-0472">Membrane</keyword>
<dbReference type="AlphaFoldDB" id="A0A1S7S9Z6"/>
<dbReference type="Gene3D" id="3.40.50.300">
    <property type="entry name" value="P-loop containing nucleotide triphosphate hydrolases"/>
    <property type="match status" value="2"/>
</dbReference>
<gene>
    <name evidence="9" type="primary">yufO</name>
    <name evidence="9" type="ORF">AGR4C_pa40015</name>
</gene>
<organism evidence="9 10">
    <name type="scientific">Agrobacterium tumefaciens str. Kerr 14</name>
    <dbReference type="NCBI Taxonomy" id="1183424"/>
    <lineage>
        <taxon>Bacteria</taxon>
        <taxon>Pseudomonadati</taxon>
        <taxon>Pseudomonadota</taxon>
        <taxon>Alphaproteobacteria</taxon>
        <taxon>Hyphomicrobiales</taxon>
        <taxon>Rhizobiaceae</taxon>
        <taxon>Rhizobium/Agrobacterium group</taxon>
        <taxon>Agrobacterium</taxon>
        <taxon>Agrobacterium tumefaciens complex</taxon>
    </lineage>
</organism>
<feature type="domain" description="ABC transporter" evidence="8">
    <location>
        <begin position="255"/>
        <end position="499"/>
    </location>
</feature>
<dbReference type="CDD" id="cd03215">
    <property type="entry name" value="ABC_Carb_Monos_II"/>
    <property type="match status" value="1"/>
</dbReference>
<keyword evidence="6 9" id="KW-0067">ATP-binding</keyword>
<dbReference type="PROSITE" id="PS50893">
    <property type="entry name" value="ABC_TRANSPORTER_2"/>
    <property type="match status" value="2"/>
</dbReference>
<dbReference type="PROSITE" id="PS00211">
    <property type="entry name" value="ABC_TRANSPORTER_1"/>
    <property type="match status" value="1"/>
</dbReference>
<evidence type="ECO:0000256" key="4">
    <source>
        <dbReference type="ARBA" id="ARBA00022737"/>
    </source>
</evidence>
<evidence type="ECO:0000256" key="2">
    <source>
        <dbReference type="ARBA" id="ARBA00022448"/>
    </source>
</evidence>
<dbReference type="Proteomes" id="UP000191897">
    <property type="component" value="Unassembled WGS sequence"/>
</dbReference>
<dbReference type="CDD" id="cd03216">
    <property type="entry name" value="ABC_Carb_Monos_I"/>
    <property type="match status" value="1"/>
</dbReference>
<dbReference type="InterPro" id="IPR017871">
    <property type="entry name" value="ABC_transporter-like_CS"/>
</dbReference>
<dbReference type="SMART" id="SM00382">
    <property type="entry name" value="AAA"/>
    <property type="match status" value="2"/>
</dbReference>
<evidence type="ECO:0000259" key="8">
    <source>
        <dbReference type="PROSITE" id="PS50893"/>
    </source>
</evidence>
<dbReference type="PANTHER" id="PTHR43790:SF9">
    <property type="entry name" value="GALACTOFURANOSE TRANSPORTER ATP-BINDING PROTEIN YTFR"/>
    <property type="match status" value="1"/>
</dbReference>
<evidence type="ECO:0000256" key="7">
    <source>
        <dbReference type="ARBA" id="ARBA00023136"/>
    </source>
</evidence>
<evidence type="ECO:0000313" key="9">
    <source>
        <dbReference type="EMBL" id="CUX65150.1"/>
    </source>
</evidence>
<dbReference type="InterPro" id="IPR027417">
    <property type="entry name" value="P-loop_NTPase"/>
</dbReference>
<dbReference type="GO" id="GO:0016887">
    <property type="term" value="F:ATP hydrolysis activity"/>
    <property type="evidence" value="ECO:0007669"/>
    <property type="project" value="InterPro"/>
</dbReference>
<dbReference type="PANTHER" id="PTHR43790">
    <property type="entry name" value="CARBOHYDRATE TRANSPORT ATP-BINDING PROTEIN MG119-RELATED"/>
    <property type="match status" value="1"/>
</dbReference>
<dbReference type="RefSeq" id="WP_080867502.1">
    <property type="nucleotide sequence ID" value="NZ_LT009732.1"/>
</dbReference>
<reference evidence="9 10" key="1">
    <citation type="submission" date="2016-01" db="EMBL/GenBank/DDBJ databases">
        <authorList>
            <person name="Oliw E.H."/>
        </authorList>
    </citation>
    <scope>NUCLEOTIDE SEQUENCE [LARGE SCALE GENOMIC DNA]</scope>
    <source>
        <strain evidence="9 10">Kerr 14</strain>
    </source>
</reference>
<feature type="domain" description="ABC transporter" evidence="8">
    <location>
        <begin position="5"/>
        <end position="238"/>
    </location>
</feature>
<keyword evidence="2" id="KW-0813">Transport</keyword>
<dbReference type="InterPro" id="IPR003439">
    <property type="entry name" value="ABC_transporter-like_ATP-bd"/>
</dbReference>
<evidence type="ECO:0000256" key="1">
    <source>
        <dbReference type="ARBA" id="ARBA00005417"/>
    </source>
</evidence>
<evidence type="ECO:0000256" key="3">
    <source>
        <dbReference type="ARBA" id="ARBA00022597"/>
    </source>
</evidence>
<evidence type="ECO:0000256" key="6">
    <source>
        <dbReference type="ARBA" id="ARBA00022840"/>
    </source>
</evidence>
<dbReference type="Pfam" id="PF00005">
    <property type="entry name" value="ABC_tran"/>
    <property type="match status" value="2"/>
</dbReference>
<dbReference type="EMBL" id="FBWC01000035">
    <property type="protein sequence ID" value="CUX65150.1"/>
    <property type="molecule type" value="Genomic_DNA"/>
</dbReference>